<dbReference type="Pfam" id="PF02368">
    <property type="entry name" value="Big_2"/>
    <property type="match status" value="1"/>
</dbReference>
<reference evidence="4 5" key="1">
    <citation type="journal article" date="2019" name="Nat. Med.">
        <title>A library of human gut bacterial isolates paired with longitudinal multiomics data enables mechanistic microbiome research.</title>
        <authorList>
            <person name="Poyet M."/>
            <person name="Groussin M."/>
            <person name="Gibbons S.M."/>
            <person name="Avila-Pacheco J."/>
            <person name="Jiang X."/>
            <person name="Kearney S.M."/>
            <person name="Perrotta A.R."/>
            <person name="Berdy B."/>
            <person name="Zhao S."/>
            <person name="Lieberman T.D."/>
            <person name="Swanson P.K."/>
            <person name="Smith M."/>
            <person name="Roesemann S."/>
            <person name="Alexander J.E."/>
            <person name="Rich S.A."/>
            <person name="Livny J."/>
            <person name="Vlamakis H."/>
            <person name="Clish C."/>
            <person name="Bullock K."/>
            <person name="Deik A."/>
            <person name="Scott J."/>
            <person name="Pierce K.A."/>
            <person name="Xavier R.J."/>
            <person name="Alm E.J."/>
        </authorList>
    </citation>
    <scope>NUCLEOTIDE SEQUENCE [LARGE SCALE GENOMIC DNA]</scope>
    <source>
        <strain evidence="4 5">BIOML-A1</strain>
    </source>
</reference>
<comment type="subcellular location">
    <subcellularLocation>
        <location evidence="1">Cell envelope</location>
    </subcellularLocation>
</comment>
<protein>
    <recommendedName>
        <fullName evidence="3">BIG2 domain-containing protein</fullName>
    </recommendedName>
</protein>
<dbReference type="InterPro" id="IPR013378">
    <property type="entry name" value="InlB-like_B-rpt"/>
</dbReference>
<dbReference type="InterPro" id="IPR003343">
    <property type="entry name" value="Big_2"/>
</dbReference>
<name>A0A7K0I8Y1_9ACTN</name>
<dbReference type="AlphaFoldDB" id="A0A7K0I8Y1"/>
<feature type="domain" description="BIG2" evidence="3">
    <location>
        <begin position="262"/>
        <end position="338"/>
    </location>
</feature>
<feature type="region of interest" description="Disordered" evidence="2">
    <location>
        <begin position="42"/>
        <end position="111"/>
    </location>
</feature>
<evidence type="ECO:0000313" key="5">
    <source>
        <dbReference type="Proteomes" id="UP000462865"/>
    </source>
</evidence>
<dbReference type="Pfam" id="PF09479">
    <property type="entry name" value="Flg_new"/>
    <property type="match status" value="1"/>
</dbReference>
<dbReference type="Gene3D" id="2.60.40.1080">
    <property type="match status" value="1"/>
</dbReference>
<gene>
    <name evidence="4" type="ORF">GKG38_02130</name>
</gene>
<dbReference type="InterPro" id="IPR008964">
    <property type="entry name" value="Invasin/intimin_cell_adhesion"/>
</dbReference>
<dbReference type="GO" id="GO:0030313">
    <property type="term" value="C:cell envelope"/>
    <property type="evidence" value="ECO:0007669"/>
    <property type="project" value="UniProtKB-SubCell"/>
</dbReference>
<feature type="compositionally biased region" description="Low complexity" evidence="2">
    <location>
        <begin position="59"/>
        <end position="95"/>
    </location>
</feature>
<dbReference type="SMART" id="SM00635">
    <property type="entry name" value="BID_2"/>
    <property type="match status" value="1"/>
</dbReference>
<organism evidence="4 5">
    <name type="scientific">Gordonibacter urolithinfaciens</name>
    <dbReference type="NCBI Taxonomy" id="1335613"/>
    <lineage>
        <taxon>Bacteria</taxon>
        <taxon>Bacillati</taxon>
        <taxon>Actinomycetota</taxon>
        <taxon>Coriobacteriia</taxon>
        <taxon>Eggerthellales</taxon>
        <taxon>Eggerthellaceae</taxon>
        <taxon>Gordonibacter</taxon>
    </lineage>
</organism>
<dbReference type="EMBL" id="WKZA01000005">
    <property type="protein sequence ID" value="MSA93882.1"/>
    <property type="molecule type" value="Genomic_DNA"/>
</dbReference>
<dbReference type="InterPro" id="IPR042229">
    <property type="entry name" value="Listeria/Bacterioides_rpt_sf"/>
</dbReference>
<comment type="caution">
    <text evidence="4">The sequence shown here is derived from an EMBL/GenBank/DDBJ whole genome shotgun (WGS) entry which is preliminary data.</text>
</comment>
<sequence>MSMLEKLSDAKNTFEGKALAVFMSLVMVLSFINFSSFADAAENGTSPDAPEAQADDPSSEPAETPAPESAPSAEPEAAAPAEIPEASEPPAQSEATVPPASEPEPDLPTAEPGVAVVGVELDHAYLVVADQEIALPLTSFKTSLNKDLVFEVKPDGGYQIDKVVAKSKADGTERPLEPQADGSYRLAASEVSSNLVIKPVVALAPELDGAVDDADGPSAKPAEGELADGSDSGLEAPKSEADGNAATPFGLDNTLGVEAIGVPTELTVDPATLKLNVGASSKLKAIVEPVGSNGKVVWTSSDPSVAKVTDDGTVKALSGGTTTITARSVANPALANVSVVTVTESRTVKFKTNTGEGEIKSLATTSEVGSTIIMPELPDGAVNNWPANRVFVGWSVDQRAVTSDGKDHYTNPVFAPGSSYVVPSGKGNIELYAIYSAQNIGADFYLRIDGQFPAEPQGHSNSGYVKIGWVENAIKVGKFVTDTTGAMVSANLAATPNDAMIQKACAGNPKLSFDPETQTVIWYVIKNEETWHVDGAIRDKASVVLAYSPNIPAGETLSGTFPNTKAYAAGASVKVESGKADWRAGYTFKEWNTEPDGSGTSYQGGYSITLNESKTLYAIWSPKDGTNYRIQDYLQNADGSWPDEPSHATSASGKTGATVYADTTKSYTGYTFDAGNDKNVLTGKVAGDALSC</sequence>
<evidence type="ECO:0000256" key="1">
    <source>
        <dbReference type="ARBA" id="ARBA00004196"/>
    </source>
</evidence>
<evidence type="ECO:0000313" key="4">
    <source>
        <dbReference type="EMBL" id="MSA93882.1"/>
    </source>
</evidence>
<dbReference type="RefSeq" id="WP_154270054.1">
    <property type="nucleotide sequence ID" value="NZ_WKZA01000005.1"/>
</dbReference>
<accession>A0A7K0I8Y1</accession>
<dbReference type="Proteomes" id="UP000462865">
    <property type="component" value="Unassembled WGS sequence"/>
</dbReference>
<feature type="region of interest" description="Disordered" evidence="2">
    <location>
        <begin position="209"/>
        <end position="249"/>
    </location>
</feature>
<dbReference type="SUPFAM" id="SSF49373">
    <property type="entry name" value="Invasin/intimin cell-adhesion fragments"/>
    <property type="match status" value="1"/>
</dbReference>
<dbReference type="Gene3D" id="2.60.40.4270">
    <property type="entry name" value="Listeria-Bacteroides repeat domain"/>
    <property type="match status" value="1"/>
</dbReference>
<evidence type="ECO:0000256" key="2">
    <source>
        <dbReference type="SAM" id="MobiDB-lite"/>
    </source>
</evidence>
<proteinExistence type="predicted"/>
<evidence type="ECO:0000259" key="3">
    <source>
        <dbReference type="SMART" id="SM00635"/>
    </source>
</evidence>